<evidence type="ECO:0000313" key="2">
    <source>
        <dbReference type="Proteomes" id="UP000024376"/>
    </source>
</evidence>
<dbReference type="InterPro" id="IPR036390">
    <property type="entry name" value="WH_DNA-bd_sf"/>
</dbReference>
<dbReference type="PANTHER" id="PTHR43712">
    <property type="entry name" value="PUTATIVE (AFU_ORTHOLOGUE AFUA_4G14580)-RELATED"/>
    <property type="match status" value="1"/>
</dbReference>
<sequence length="207" mass="23183">MDQDDSMNEEISFNLNVDVQQVFNLGLLAETIKTHVKVLEDYHRKDGTSLISFDSIAHTSTLSSRMSPSVLQAKEQIIDSALRLLELTAGPSKTIAIACSQASSDDFGFKWLIQFSIFDFVPEKESISVHELAFYADVPASELVRMLRIAMTHHIFVETADNRVHHNYFSSKLAKDENFLQGLPFFVDVVMPASAKAVDTTIRWPGS</sequence>
<dbReference type="SUPFAM" id="SSF46785">
    <property type="entry name" value="Winged helix' DNA-binding domain"/>
    <property type="match status" value="1"/>
</dbReference>
<dbReference type="AlphaFoldDB" id="A0A024S604"/>
<gene>
    <name evidence="1" type="ORF">M419DRAFT_9917</name>
</gene>
<protein>
    <submittedName>
        <fullName evidence="1">Uncharacterized protein</fullName>
    </submittedName>
</protein>
<dbReference type="Proteomes" id="UP000024376">
    <property type="component" value="Unassembled WGS sequence"/>
</dbReference>
<dbReference type="Gene3D" id="1.10.10.10">
    <property type="entry name" value="Winged helix-like DNA-binding domain superfamily/Winged helix DNA-binding domain"/>
    <property type="match status" value="1"/>
</dbReference>
<dbReference type="KEGG" id="trr:M419DRAFT_9917"/>
<organism evidence="1 2">
    <name type="scientific">Hypocrea jecorina (strain ATCC 56765 / BCRC 32924 / NRRL 11460 / Rut C-30)</name>
    <name type="common">Trichoderma reesei</name>
    <dbReference type="NCBI Taxonomy" id="1344414"/>
    <lineage>
        <taxon>Eukaryota</taxon>
        <taxon>Fungi</taxon>
        <taxon>Dikarya</taxon>
        <taxon>Ascomycota</taxon>
        <taxon>Pezizomycotina</taxon>
        <taxon>Sordariomycetes</taxon>
        <taxon>Hypocreomycetidae</taxon>
        <taxon>Hypocreales</taxon>
        <taxon>Hypocreaceae</taxon>
        <taxon>Trichoderma</taxon>
    </lineage>
</organism>
<dbReference type="HOGENOM" id="CLU_1327233_0_0_1"/>
<dbReference type="PANTHER" id="PTHR43712:SF5">
    <property type="entry name" value="O-METHYLTRANSFERASE ASQN-RELATED"/>
    <property type="match status" value="1"/>
</dbReference>
<dbReference type="EMBL" id="KI911151">
    <property type="protein sequence ID" value="ETS00790.1"/>
    <property type="molecule type" value="Genomic_DNA"/>
</dbReference>
<reference evidence="2" key="1">
    <citation type="journal article" date="2013" name="Ind. Biotechnol.">
        <title>Comparative genomics analysis of Trichoderma reesei strains.</title>
        <authorList>
            <person name="Koike H."/>
            <person name="Aerts A."/>
            <person name="LaButti K."/>
            <person name="Grigoriev I.V."/>
            <person name="Baker S.E."/>
        </authorList>
    </citation>
    <scope>NUCLEOTIDE SEQUENCE [LARGE SCALE GENOMIC DNA]</scope>
    <source>
        <strain evidence="2">ATCC 56765 / BCRC 32924 / NRRL 11460 / Rut C-30</strain>
    </source>
</reference>
<accession>A0A024S604</accession>
<dbReference type="OrthoDB" id="1606438at2759"/>
<evidence type="ECO:0000313" key="1">
    <source>
        <dbReference type="EMBL" id="ETS00790.1"/>
    </source>
</evidence>
<name>A0A024S604_HYPJR</name>
<dbReference type="InterPro" id="IPR036388">
    <property type="entry name" value="WH-like_DNA-bd_sf"/>
</dbReference>
<proteinExistence type="predicted"/>